<accession>U9SYW8</accession>
<reference evidence="2" key="1">
    <citation type="submission" date="2013-07" db="EMBL/GenBank/DDBJ databases">
        <title>The genome of an arbuscular mycorrhizal fungus provides insights into the evolution of the oldest plant symbiosis.</title>
        <authorList>
            <consortium name="DOE Joint Genome Institute"/>
            <person name="Tisserant E."/>
            <person name="Malbreil M."/>
            <person name="Kuo A."/>
            <person name="Kohler A."/>
            <person name="Symeonidi A."/>
            <person name="Balestrini R."/>
            <person name="Charron P."/>
            <person name="Duensing N."/>
            <person name="Frei-dit-Frey N."/>
            <person name="Gianinazzi-Pearson V."/>
            <person name="Gilbert B."/>
            <person name="Handa Y."/>
            <person name="Hijri M."/>
            <person name="Kaul R."/>
            <person name="Kawaguchi M."/>
            <person name="Krajinski F."/>
            <person name="Lammers P."/>
            <person name="Lapierre D."/>
            <person name="Masclaux F.G."/>
            <person name="Murat C."/>
            <person name="Morin E."/>
            <person name="Ndikumana S."/>
            <person name="Pagni M."/>
            <person name="Petitpierre D."/>
            <person name="Requena N."/>
            <person name="Rosikiewicz P."/>
            <person name="Riley R."/>
            <person name="Saito K."/>
            <person name="San Clemente H."/>
            <person name="Shapiro H."/>
            <person name="van Tuinen D."/>
            <person name="Becard G."/>
            <person name="Bonfante P."/>
            <person name="Paszkowski U."/>
            <person name="Shachar-Hill Y."/>
            <person name="Young J.P."/>
            <person name="Sanders I.R."/>
            <person name="Henrissat B."/>
            <person name="Rensing S.A."/>
            <person name="Grigoriev I.V."/>
            <person name="Corradi N."/>
            <person name="Roux C."/>
            <person name="Martin F."/>
        </authorList>
    </citation>
    <scope>NUCLEOTIDE SEQUENCE</scope>
    <source>
        <strain evidence="2">DAOM 197198</strain>
    </source>
</reference>
<feature type="compositionally biased region" description="Acidic residues" evidence="1">
    <location>
        <begin position="50"/>
        <end position="59"/>
    </location>
</feature>
<dbReference type="AlphaFoldDB" id="U9SYW8"/>
<feature type="region of interest" description="Disordered" evidence="1">
    <location>
        <begin position="34"/>
        <end position="59"/>
    </location>
</feature>
<name>U9SYW8_RHIID</name>
<evidence type="ECO:0000313" key="2">
    <source>
        <dbReference type="EMBL" id="ESA00312.1"/>
    </source>
</evidence>
<proteinExistence type="predicted"/>
<sequence length="59" mass="6483">ARHIILDALSPAVICIGGIANVFQYLRNEGLKFSHTSSNNSSSYKLEVEERSDDTTQDA</sequence>
<feature type="non-terminal residue" evidence="2">
    <location>
        <position position="1"/>
    </location>
</feature>
<dbReference type="HOGENOM" id="CLU_2967486_0_0_1"/>
<evidence type="ECO:0000256" key="1">
    <source>
        <dbReference type="SAM" id="MobiDB-lite"/>
    </source>
</evidence>
<dbReference type="VEuPathDB" id="FungiDB:RhiirFUN_018510"/>
<organism evidence="2">
    <name type="scientific">Rhizophagus irregularis (strain DAOM 181602 / DAOM 197198 / MUCL 43194)</name>
    <name type="common">Arbuscular mycorrhizal fungus</name>
    <name type="synonym">Glomus intraradices</name>
    <dbReference type="NCBI Taxonomy" id="747089"/>
    <lineage>
        <taxon>Eukaryota</taxon>
        <taxon>Fungi</taxon>
        <taxon>Fungi incertae sedis</taxon>
        <taxon>Mucoromycota</taxon>
        <taxon>Glomeromycotina</taxon>
        <taxon>Glomeromycetes</taxon>
        <taxon>Glomerales</taxon>
        <taxon>Glomeraceae</taxon>
        <taxon>Rhizophagus</taxon>
    </lineage>
</organism>
<dbReference type="EMBL" id="KI297287">
    <property type="protein sequence ID" value="ESA00312.1"/>
    <property type="molecule type" value="Genomic_DNA"/>
</dbReference>
<gene>
    <name evidence="2" type="ORF">GLOINDRAFT_914</name>
</gene>
<protein>
    <submittedName>
        <fullName evidence="2">Uncharacterized protein</fullName>
    </submittedName>
</protein>